<dbReference type="Proteomes" id="UP000199577">
    <property type="component" value="Unassembled WGS sequence"/>
</dbReference>
<keyword evidence="2" id="KW-1185">Reference proteome</keyword>
<organism evidence="1 2">
    <name type="scientific">Parapedobacter composti</name>
    <dbReference type="NCBI Taxonomy" id="623281"/>
    <lineage>
        <taxon>Bacteria</taxon>
        <taxon>Pseudomonadati</taxon>
        <taxon>Bacteroidota</taxon>
        <taxon>Sphingobacteriia</taxon>
        <taxon>Sphingobacteriales</taxon>
        <taxon>Sphingobacteriaceae</taxon>
        <taxon>Parapedobacter</taxon>
    </lineage>
</organism>
<proteinExistence type="predicted"/>
<sequence>MKKYLTPVVGFIVILGVSSCRKTEVIENYYPNPNKSFVYERAANEWNTDGSQIWLELNLPELDSYFMNQGGVQISMSQDDESTYDILPATFDQIAYSVNYRVGRITIYGQDPLADPGVSITPPDYVFIKIVLMETDYIE</sequence>
<protein>
    <submittedName>
        <fullName evidence="1">Uncharacterized protein</fullName>
    </submittedName>
</protein>
<dbReference type="RefSeq" id="WP_090970575.1">
    <property type="nucleotide sequence ID" value="NZ_FOLL01000001.1"/>
</dbReference>
<dbReference type="OrthoDB" id="672896at2"/>
<gene>
    <name evidence="1" type="ORF">SAMN05421747_101445</name>
</gene>
<name>A0A1I1EG81_9SPHI</name>
<dbReference type="AlphaFoldDB" id="A0A1I1EG81"/>
<reference evidence="1 2" key="1">
    <citation type="submission" date="2016-10" db="EMBL/GenBank/DDBJ databases">
        <authorList>
            <person name="de Groot N.N."/>
        </authorList>
    </citation>
    <scope>NUCLEOTIDE SEQUENCE [LARGE SCALE GENOMIC DNA]</scope>
    <source>
        <strain evidence="1 2">DSM 22900</strain>
    </source>
</reference>
<accession>A0A1I1EG81</accession>
<dbReference type="PROSITE" id="PS51257">
    <property type="entry name" value="PROKAR_LIPOPROTEIN"/>
    <property type="match status" value="1"/>
</dbReference>
<dbReference type="EMBL" id="FOLL01000001">
    <property type="protein sequence ID" value="SFB83980.1"/>
    <property type="molecule type" value="Genomic_DNA"/>
</dbReference>
<evidence type="ECO:0000313" key="2">
    <source>
        <dbReference type="Proteomes" id="UP000199577"/>
    </source>
</evidence>
<evidence type="ECO:0000313" key="1">
    <source>
        <dbReference type="EMBL" id="SFB83980.1"/>
    </source>
</evidence>